<keyword evidence="2" id="KW-0547">Nucleotide-binding</keyword>
<dbReference type="InterPro" id="IPR003593">
    <property type="entry name" value="AAA+_ATPase"/>
</dbReference>
<feature type="compositionally biased region" description="Polar residues" evidence="4">
    <location>
        <begin position="253"/>
        <end position="294"/>
    </location>
</feature>
<dbReference type="CDD" id="cd19509">
    <property type="entry name" value="RecA-like_VPS4-like"/>
    <property type="match status" value="1"/>
</dbReference>
<feature type="compositionally biased region" description="Low complexity" evidence="4">
    <location>
        <begin position="96"/>
        <end position="109"/>
    </location>
</feature>
<feature type="domain" description="AAA+ ATPase" evidence="5">
    <location>
        <begin position="482"/>
        <end position="626"/>
    </location>
</feature>
<evidence type="ECO:0000256" key="4">
    <source>
        <dbReference type="SAM" id="MobiDB-lite"/>
    </source>
</evidence>
<feature type="compositionally biased region" description="Low complexity" evidence="4">
    <location>
        <begin position="355"/>
        <end position="370"/>
    </location>
</feature>
<feature type="compositionally biased region" description="Basic and acidic residues" evidence="4">
    <location>
        <begin position="376"/>
        <end position="394"/>
    </location>
</feature>
<dbReference type="FunFam" id="1.10.8.60:FF:000022">
    <property type="entry name" value="Fidgetin like 1"/>
    <property type="match status" value="1"/>
</dbReference>
<gene>
    <name evidence="6" type="ORF">CYBJADRAFT_129593</name>
</gene>
<feature type="compositionally biased region" description="Low complexity" evidence="4">
    <location>
        <begin position="295"/>
        <end position="315"/>
    </location>
</feature>
<dbReference type="InterPro" id="IPR003959">
    <property type="entry name" value="ATPase_AAA_core"/>
</dbReference>
<dbReference type="FunFam" id="3.40.50.300:FF:000093">
    <property type="entry name" value="Fidgetin-like 1"/>
    <property type="match status" value="1"/>
</dbReference>
<dbReference type="OMA" id="EKMEDQI"/>
<dbReference type="Proteomes" id="UP000094389">
    <property type="component" value="Unassembled WGS sequence"/>
</dbReference>
<keyword evidence="7" id="KW-1185">Reference proteome</keyword>
<dbReference type="Pfam" id="PF09336">
    <property type="entry name" value="Vps4_C"/>
    <property type="match status" value="1"/>
</dbReference>
<dbReference type="SUPFAM" id="SSF52540">
    <property type="entry name" value="P-loop containing nucleoside triphosphate hydrolases"/>
    <property type="match status" value="1"/>
</dbReference>
<dbReference type="InterPro" id="IPR027417">
    <property type="entry name" value="P-loop_NTPase"/>
</dbReference>
<sequence length="731" mass="81253">MRKRPPTVIEELTEVYNEAANKTITNLALEQKGDYKRAVDGWKALHTQVLFKIDIINKAFTSHHYTADELYVREGIEDLLLKGVDHQERVENALRSQQGSLSSLSSTSSHHLHQQSTYTVPTLRSGTPQSFTVRREQQEGPKPQRLLKTLRSDHKPLLKHSAKSYTGYGSNAKQAHDILNNGSSSLTSVAQRQGKPVEDVNIFDKSFEDDFDSFGMTLSREDTLKQLEASGKQSKSSRHQVIDLTLDDLDINDGSQPLSPPSNTISPTKTNATPPVSKLPTLTKSNTAPPSSTVRKATPRTATRTTRPTATTTKTSNVASKPPVKKIVRPGTANSQQHQQQQPRAGARAVKTTASIPSRSQTQSQPQSRQALKPPMKKERARSESPSRGEKDTETLDSDNADEELVHLSEKEIREKMEDQIIEEIRGIDYNAAKQIFNEIVVRGDEVHWDDIAGLETAKNSLKETVVYPFLRPDLFSGLREPARGMLLFGPPGTGKTMLARAVATESKSTFFSISASSLTSKYLGESEKLVRALFQLAKKLSPAIIFVDEIDSLLSSRSEGENESSRRIKNEFLIQWSDLTHAAAGKDTGEDLQRVLVLAATNLPWAIDEAARRRFVRRQYIPLPEPETRLAQIRKLLAHQKHTLDEKDQAKLVELTDGFSGSDITALAKDAAMGPLRSLGDKLLETDKSEIRPIGLEDFESSLKYIRPSVSKEHLVEFDEWAKKFGSSGV</sequence>
<dbReference type="InterPro" id="IPR050304">
    <property type="entry name" value="MT-severing_AAA_ATPase"/>
</dbReference>
<dbReference type="PANTHER" id="PTHR23074">
    <property type="entry name" value="AAA DOMAIN-CONTAINING"/>
    <property type="match status" value="1"/>
</dbReference>
<dbReference type="GO" id="GO:0016887">
    <property type="term" value="F:ATP hydrolysis activity"/>
    <property type="evidence" value="ECO:0007669"/>
    <property type="project" value="InterPro"/>
</dbReference>
<evidence type="ECO:0000259" key="5">
    <source>
        <dbReference type="SMART" id="SM00382"/>
    </source>
</evidence>
<feature type="region of interest" description="Disordered" evidence="4">
    <location>
        <begin position="249"/>
        <end position="404"/>
    </location>
</feature>
<dbReference type="GeneID" id="30987254"/>
<dbReference type="InterPro" id="IPR003960">
    <property type="entry name" value="ATPase_AAA_CS"/>
</dbReference>
<feature type="region of interest" description="Disordered" evidence="4">
    <location>
        <begin position="96"/>
        <end position="153"/>
    </location>
</feature>
<reference evidence="6 7" key="1">
    <citation type="journal article" date="2016" name="Proc. Natl. Acad. Sci. U.S.A.">
        <title>Comparative genomics of biotechnologically important yeasts.</title>
        <authorList>
            <person name="Riley R."/>
            <person name="Haridas S."/>
            <person name="Wolfe K.H."/>
            <person name="Lopes M.R."/>
            <person name="Hittinger C.T."/>
            <person name="Goeker M."/>
            <person name="Salamov A.A."/>
            <person name="Wisecaver J.H."/>
            <person name="Long T.M."/>
            <person name="Calvey C.H."/>
            <person name="Aerts A.L."/>
            <person name="Barry K.W."/>
            <person name="Choi C."/>
            <person name="Clum A."/>
            <person name="Coughlan A.Y."/>
            <person name="Deshpande S."/>
            <person name="Douglass A.P."/>
            <person name="Hanson S.J."/>
            <person name="Klenk H.-P."/>
            <person name="LaButti K.M."/>
            <person name="Lapidus A."/>
            <person name="Lindquist E.A."/>
            <person name="Lipzen A.M."/>
            <person name="Meier-Kolthoff J.P."/>
            <person name="Ohm R.A."/>
            <person name="Otillar R.P."/>
            <person name="Pangilinan J.L."/>
            <person name="Peng Y."/>
            <person name="Rokas A."/>
            <person name="Rosa C.A."/>
            <person name="Scheuner C."/>
            <person name="Sibirny A.A."/>
            <person name="Slot J.C."/>
            <person name="Stielow J.B."/>
            <person name="Sun H."/>
            <person name="Kurtzman C.P."/>
            <person name="Blackwell M."/>
            <person name="Grigoriev I.V."/>
            <person name="Jeffries T.W."/>
        </authorList>
    </citation>
    <scope>NUCLEOTIDE SEQUENCE [LARGE SCALE GENOMIC DNA]</scope>
    <source>
        <strain evidence="7">ATCC 18201 / CBS 1600 / BCRC 20928 / JCM 3617 / NBRC 0987 / NRRL Y-1542</strain>
    </source>
</reference>
<dbReference type="AlphaFoldDB" id="A0A1E4RYM3"/>
<dbReference type="OrthoDB" id="10251136at2759"/>
<comment type="similarity">
    <text evidence="1">Belongs to the AAA ATPase family.</text>
</comment>
<dbReference type="PANTHER" id="PTHR23074:SF17">
    <property type="entry name" value="FIDGETIN-LIKE PROTEIN 1"/>
    <property type="match status" value="1"/>
</dbReference>
<dbReference type="Pfam" id="PF17862">
    <property type="entry name" value="AAA_lid_3"/>
    <property type="match status" value="1"/>
</dbReference>
<accession>A0A1E4RYM3</accession>
<dbReference type="STRING" id="983966.A0A1E4RYM3"/>
<feature type="compositionally biased region" description="Polar residues" evidence="4">
    <location>
        <begin position="117"/>
        <end position="132"/>
    </location>
</feature>
<evidence type="ECO:0000313" key="6">
    <source>
        <dbReference type="EMBL" id="ODV72377.1"/>
    </source>
</evidence>
<evidence type="ECO:0000256" key="2">
    <source>
        <dbReference type="ARBA" id="ARBA00022741"/>
    </source>
</evidence>
<dbReference type="Gene3D" id="3.40.50.300">
    <property type="entry name" value="P-loop containing nucleotide triphosphate hydrolases"/>
    <property type="match status" value="1"/>
</dbReference>
<evidence type="ECO:0000256" key="3">
    <source>
        <dbReference type="ARBA" id="ARBA00022840"/>
    </source>
</evidence>
<dbReference type="InterPro" id="IPR041569">
    <property type="entry name" value="AAA_lid_3"/>
</dbReference>
<evidence type="ECO:0000313" key="7">
    <source>
        <dbReference type="Proteomes" id="UP000094389"/>
    </source>
</evidence>
<dbReference type="PROSITE" id="PS00674">
    <property type="entry name" value="AAA"/>
    <property type="match status" value="1"/>
</dbReference>
<dbReference type="Gene3D" id="1.10.8.60">
    <property type="match status" value="1"/>
</dbReference>
<name>A0A1E4RYM3_CYBJN</name>
<evidence type="ECO:0000256" key="1">
    <source>
        <dbReference type="ARBA" id="ARBA00006914"/>
    </source>
</evidence>
<dbReference type="RefSeq" id="XP_020069416.1">
    <property type="nucleotide sequence ID" value="XM_020212858.1"/>
</dbReference>
<dbReference type="InterPro" id="IPR015415">
    <property type="entry name" value="Spast_Vps4_C"/>
</dbReference>
<dbReference type="EMBL" id="KV453935">
    <property type="protein sequence ID" value="ODV72377.1"/>
    <property type="molecule type" value="Genomic_DNA"/>
</dbReference>
<dbReference type="SMART" id="SM00382">
    <property type="entry name" value="AAA"/>
    <property type="match status" value="1"/>
</dbReference>
<proteinExistence type="inferred from homology"/>
<dbReference type="GO" id="GO:0005524">
    <property type="term" value="F:ATP binding"/>
    <property type="evidence" value="ECO:0007669"/>
    <property type="project" value="UniProtKB-KW"/>
</dbReference>
<dbReference type="Pfam" id="PF00004">
    <property type="entry name" value="AAA"/>
    <property type="match status" value="1"/>
</dbReference>
<organism evidence="6 7">
    <name type="scientific">Cyberlindnera jadinii (strain ATCC 18201 / CBS 1600 / BCRC 20928 / JCM 3617 / NBRC 0987 / NRRL Y-1542)</name>
    <name type="common">Torula yeast</name>
    <name type="synonym">Candida utilis</name>
    <dbReference type="NCBI Taxonomy" id="983966"/>
    <lineage>
        <taxon>Eukaryota</taxon>
        <taxon>Fungi</taxon>
        <taxon>Dikarya</taxon>
        <taxon>Ascomycota</taxon>
        <taxon>Saccharomycotina</taxon>
        <taxon>Saccharomycetes</taxon>
        <taxon>Phaffomycetales</taxon>
        <taxon>Phaffomycetaceae</taxon>
        <taxon>Cyberlindnera</taxon>
    </lineage>
</organism>
<keyword evidence="3" id="KW-0067">ATP-binding</keyword>
<protein>
    <submittedName>
        <fullName evidence="6">AAA-domain-containing protein</fullName>
    </submittedName>
</protein>